<gene>
    <name evidence="1" type="ORF">Anapl_00739</name>
</gene>
<evidence type="ECO:0000313" key="1">
    <source>
        <dbReference type="EMBL" id="EOB00418.1"/>
    </source>
</evidence>
<evidence type="ECO:0000313" key="2">
    <source>
        <dbReference type="Proteomes" id="UP000296049"/>
    </source>
</evidence>
<dbReference type="AlphaFoldDB" id="R0LJ78"/>
<sequence>MVKEEGLVWLGAACGLRLEAVLNRIKMAAQGEHVTENPSCSVGQVILDASYRAVSYSMHDLLMLQKQGPWVSKGLQQLQVLGVYQVCRGGAVLDYSHCKWDVLYDALQHQTRRTIASMYQMFLSQVL</sequence>
<reference evidence="2" key="1">
    <citation type="journal article" date="2013" name="Nat. Genet.">
        <title>The duck genome and transcriptome provide insight into an avian influenza virus reservoir species.</title>
        <authorList>
            <person name="Huang Y."/>
            <person name="Li Y."/>
            <person name="Burt D.W."/>
            <person name="Chen H."/>
            <person name="Zhang Y."/>
            <person name="Qian W."/>
            <person name="Kim H."/>
            <person name="Gan S."/>
            <person name="Zhao Y."/>
            <person name="Li J."/>
            <person name="Yi K."/>
            <person name="Feng H."/>
            <person name="Zhu P."/>
            <person name="Li B."/>
            <person name="Liu Q."/>
            <person name="Fairley S."/>
            <person name="Magor K.E."/>
            <person name="Du Z."/>
            <person name="Hu X."/>
            <person name="Goodman L."/>
            <person name="Tafer H."/>
            <person name="Vignal A."/>
            <person name="Lee T."/>
            <person name="Kim K.W."/>
            <person name="Sheng Z."/>
            <person name="An Y."/>
            <person name="Searle S."/>
            <person name="Herrero J."/>
            <person name="Groenen M.A."/>
            <person name="Crooijmans R.P."/>
            <person name="Faraut T."/>
            <person name="Cai Q."/>
            <person name="Webster R.G."/>
            <person name="Aldridge J.R."/>
            <person name="Warren W.C."/>
            <person name="Bartschat S."/>
            <person name="Kehr S."/>
            <person name="Marz M."/>
            <person name="Stadler P.F."/>
            <person name="Smith J."/>
            <person name="Kraus R.H."/>
            <person name="Zhao Y."/>
            <person name="Ren L."/>
            <person name="Fei J."/>
            <person name="Morisson M."/>
            <person name="Kaiser P."/>
            <person name="Griffin D.K."/>
            <person name="Rao M."/>
            <person name="Pitel F."/>
            <person name="Wang J."/>
            <person name="Li N."/>
        </authorList>
    </citation>
    <scope>NUCLEOTIDE SEQUENCE [LARGE SCALE GENOMIC DNA]</scope>
</reference>
<proteinExistence type="predicted"/>
<keyword evidence="2" id="KW-1185">Reference proteome</keyword>
<accession>R0LJ78</accession>
<name>R0LJ78_ANAPL</name>
<organism evidence="1 2">
    <name type="scientific">Anas platyrhynchos</name>
    <name type="common">Mallard</name>
    <name type="synonym">Anas boschas</name>
    <dbReference type="NCBI Taxonomy" id="8839"/>
    <lineage>
        <taxon>Eukaryota</taxon>
        <taxon>Metazoa</taxon>
        <taxon>Chordata</taxon>
        <taxon>Craniata</taxon>
        <taxon>Vertebrata</taxon>
        <taxon>Euteleostomi</taxon>
        <taxon>Archelosauria</taxon>
        <taxon>Archosauria</taxon>
        <taxon>Dinosauria</taxon>
        <taxon>Saurischia</taxon>
        <taxon>Theropoda</taxon>
        <taxon>Coelurosauria</taxon>
        <taxon>Aves</taxon>
        <taxon>Neognathae</taxon>
        <taxon>Galloanserae</taxon>
        <taxon>Anseriformes</taxon>
        <taxon>Anatidae</taxon>
        <taxon>Anatinae</taxon>
        <taxon>Anas</taxon>
    </lineage>
</organism>
<protein>
    <submittedName>
        <fullName evidence="1">Uncharacterized protein</fullName>
    </submittedName>
</protein>
<dbReference type="Proteomes" id="UP000296049">
    <property type="component" value="Unassembled WGS sequence"/>
</dbReference>
<dbReference type="EMBL" id="KB743197">
    <property type="protein sequence ID" value="EOB00418.1"/>
    <property type="molecule type" value="Genomic_DNA"/>
</dbReference>